<protein>
    <recommendedName>
        <fullName evidence="5">Lipoprotein</fullName>
    </recommendedName>
</protein>
<keyword evidence="4" id="KW-1185">Reference proteome</keyword>
<reference evidence="3 4" key="1">
    <citation type="submission" date="2022-03" db="EMBL/GenBank/DDBJ databases">
        <title>Isotopic signatures of nitrous oxide derived from detoxification processes.</title>
        <authorList>
            <person name="Behrendt U."/>
            <person name="Buchen C."/>
            <person name="Well R."/>
            <person name="Ulrich A."/>
            <person name="Rohe L."/>
            <person name="Kolb S."/>
            <person name="Schloter M."/>
            <person name="Horn M.A."/>
            <person name="Augustin J."/>
        </authorList>
    </citation>
    <scope>NUCLEOTIDE SEQUENCE [LARGE SCALE GENOMIC DNA]</scope>
    <source>
        <strain evidence="3 4">S4-C24</strain>
    </source>
</reference>
<proteinExistence type="predicted"/>
<evidence type="ECO:0000256" key="1">
    <source>
        <dbReference type="SAM" id="MobiDB-lite"/>
    </source>
</evidence>
<dbReference type="Proteomes" id="UP000829069">
    <property type="component" value="Chromosome"/>
</dbReference>
<evidence type="ECO:0000313" key="3">
    <source>
        <dbReference type="EMBL" id="UNK45465.1"/>
    </source>
</evidence>
<accession>A0ABY3W5C2</accession>
<dbReference type="RefSeq" id="WP_241913679.1">
    <property type="nucleotide sequence ID" value="NZ_CP093326.1"/>
</dbReference>
<gene>
    <name evidence="3" type="ORF">MNQ99_16335</name>
</gene>
<feature type="signal peptide" evidence="2">
    <location>
        <begin position="1"/>
        <end position="18"/>
    </location>
</feature>
<keyword evidence="2" id="KW-0732">Signal</keyword>
<name>A0ABY3W5C2_9MICC</name>
<evidence type="ECO:0000256" key="2">
    <source>
        <dbReference type="SAM" id="SignalP"/>
    </source>
</evidence>
<dbReference type="PROSITE" id="PS51257">
    <property type="entry name" value="PROKAR_LIPOPROTEIN"/>
    <property type="match status" value="1"/>
</dbReference>
<dbReference type="EMBL" id="CP093326">
    <property type="protein sequence ID" value="UNK45465.1"/>
    <property type="molecule type" value="Genomic_DNA"/>
</dbReference>
<evidence type="ECO:0008006" key="5">
    <source>
        <dbReference type="Google" id="ProtNLM"/>
    </source>
</evidence>
<feature type="region of interest" description="Disordered" evidence="1">
    <location>
        <begin position="22"/>
        <end position="42"/>
    </location>
</feature>
<feature type="chain" id="PRO_5045306419" description="Lipoprotein" evidence="2">
    <location>
        <begin position="19"/>
        <end position="154"/>
    </location>
</feature>
<sequence>MRTLTRLIAGAAVLLAMAGCTSGPKPAPSEPEGSAGSTGAVSTEAAASDVESLAAQSTNKHLLAEKDGYKFYSLVPVNPEDGRLCVVIQSEGGAEGRGCSDSTPYVGTGVEITNLVEAKLVFAGYNAGKDLAEGWRYLHNNLLVRGLNDPKSSS</sequence>
<organism evidence="3 4">
    <name type="scientific">Arthrobacter sulfonylureivorans</name>
    <dbReference type="NCBI Taxonomy" id="2486855"/>
    <lineage>
        <taxon>Bacteria</taxon>
        <taxon>Bacillati</taxon>
        <taxon>Actinomycetota</taxon>
        <taxon>Actinomycetes</taxon>
        <taxon>Micrococcales</taxon>
        <taxon>Micrococcaceae</taxon>
        <taxon>Arthrobacter</taxon>
    </lineage>
</organism>
<evidence type="ECO:0000313" key="4">
    <source>
        <dbReference type="Proteomes" id="UP000829069"/>
    </source>
</evidence>